<proteinExistence type="predicted"/>
<protein>
    <submittedName>
        <fullName evidence="3">Serine/arginine repetitive matrix protein 3-like</fullName>
    </submittedName>
</protein>
<evidence type="ECO:0000313" key="3">
    <source>
        <dbReference type="RefSeq" id="XP_070314549.1"/>
    </source>
</evidence>
<reference evidence="2" key="1">
    <citation type="journal article" date="2022" name="J. Hered.">
        <title>A De Novo Chromosome-Level Genome Assembly of the White-Tailed Deer, Odocoileus Virginianus.</title>
        <authorList>
            <person name="London E.W."/>
            <person name="Roca A.L."/>
            <person name="Novakofski J.E."/>
            <person name="Mateus-Pinilla N.E."/>
        </authorList>
    </citation>
    <scope>NUCLEOTIDE SEQUENCE [LARGE SCALE GENOMIC DNA]</scope>
</reference>
<reference evidence="3" key="2">
    <citation type="submission" date="2025-08" db="UniProtKB">
        <authorList>
            <consortium name="RefSeq"/>
        </authorList>
    </citation>
    <scope>IDENTIFICATION</scope>
    <source>
        <tissue evidence="3">Tongue muscle</tissue>
    </source>
</reference>
<dbReference type="Proteomes" id="UP001652640">
    <property type="component" value="Chromosome 30"/>
</dbReference>
<feature type="compositionally biased region" description="Low complexity" evidence="1">
    <location>
        <begin position="41"/>
        <end position="63"/>
    </location>
</feature>
<gene>
    <name evidence="3" type="primary">LOC110149558</name>
</gene>
<sequence length="379" mass="40240">MKAARQRAAGSARAPAPEGRRRDQGSARPPARAPRRRRRTASTNPRALTAGSSVMAAAAARAGTPGGCVGGRVRHSQSPPPASFEPAPKTSEGVGKRGRSGRERQTKKKKKAPPPGTRAPRPLLSGSGVGAPGERFLPPAYGVQRARARCPPARPFRPALPLRSPLPGARVLRGFSAPLPLTASATAVLQAQPPSSAAPPPCSRPRARTRARPSLTPAPPPRARPSRRPRPRPRAPHSLWTRRERARLASPRSGTRGREKAGGAGARDAGAALTVRASSAGTSRVAPVVWAGAVSVSSGSIPEFPLRRPICLWRGLAFPAPELSTRTTLFFEDDEMIRNPESGECSYLTLVPMKSPHRTQECLRKRTVEVAFLVNEAVS</sequence>
<dbReference type="GeneID" id="110149558"/>
<feature type="region of interest" description="Disordered" evidence="1">
    <location>
        <begin position="190"/>
        <end position="270"/>
    </location>
</feature>
<feature type="region of interest" description="Disordered" evidence="1">
    <location>
        <begin position="1"/>
        <end position="140"/>
    </location>
</feature>
<organism evidence="2 3">
    <name type="scientific">Odocoileus virginianus</name>
    <name type="common">White-tailed deer</name>
    <dbReference type="NCBI Taxonomy" id="9874"/>
    <lineage>
        <taxon>Eukaryota</taxon>
        <taxon>Metazoa</taxon>
        <taxon>Chordata</taxon>
        <taxon>Craniata</taxon>
        <taxon>Vertebrata</taxon>
        <taxon>Euteleostomi</taxon>
        <taxon>Mammalia</taxon>
        <taxon>Eutheria</taxon>
        <taxon>Laurasiatheria</taxon>
        <taxon>Artiodactyla</taxon>
        <taxon>Ruminantia</taxon>
        <taxon>Pecora</taxon>
        <taxon>Cervidae</taxon>
        <taxon>Odocoileinae</taxon>
        <taxon>Odocoileus</taxon>
    </lineage>
</organism>
<feature type="compositionally biased region" description="Low complexity" evidence="1">
    <location>
        <begin position="6"/>
        <end position="17"/>
    </location>
</feature>
<feature type="compositionally biased region" description="Basic residues" evidence="1">
    <location>
        <begin position="224"/>
        <end position="235"/>
    </location>
</feature>
<evidence type="ECO:0000256" key="1">
    <source>
        <dbReference type="SAM" id="MobiDB-lite"/>
    </source>
</evidence>
<accession>A0ABM4HG59</accession>
<keyword evidence="2" id="KW-1185">Reference proteome</keyword>
<evidence type="ECO:0000313" key="2">
    <source>
        <dbReference type="Proteomes" id="UP001652640"/>
    </source>
</evidence>
<name>A0ABM4HG59_ODOVR</name>
<dbReference type="RefSeq" id="XP_070314549.1">
    <property type="nucleotide sequence ID" value="XM_070458448.1"/>
</dbReference>